<keyword evidence="9" id="KW-0735">Signal-anchor</keyword>
<evidence type="ECO:0000256" key="10">
    <source>
        <dbReference type="ARBA" id="ARBA00022989"/>
    </source>
</evidence>
<evidence type="ECO:0000256" key="11">
    <source>
        <dbReference type="ARBA" id="ARBA00023034"/>
    </source>
</evidence>
<evidence type="ECO:0000256" key="2">
    <source>
        <dbReference type="ARBA" id="ARBA00004323"/>
    </source>
</evidence>
<dbReference type="InterPro" id="IPR004139">
    <property type="entry name" value="Glyco_trans_13"/>
</dbReference>
<feature type="transmembrane region" description="Helical" evidence="17">
    <location>
        <begin position="77"/>
        <end position="99"/>
    </location>
</feature>
<dbReference type="Gene3D" id="3.10.180.20">
    <property type="entry name" value="N-Acetylglucosaminyltransferase I, Domain 2"/>
    <property type="match status" value="1"/>
</dbReference>
<dbReference type="InterPro" id="IPR052261">
    <property type="entry name" value="Glycosyltransferase_13"/>
</dbReference>
<dbReference type="UniPathway" id="UPA00378"/>
<keyword evidence="5" id="KW-0328">Glycosyltransferase</keyword>
<evidence type="ECO:0000256" key="5">
    <source>
        <dbReference type="ARBA" id="ARBA00022676"/>
    </source>
</evidence>
<evidence type="ECO:0000256" key="3">
    <source>
        <dbReference type="ARBA" id="ARBA00004922"/>
    </source>
</evidence>
<comment type="similarity">
    <text evidence="4">Belongs to the glycosyltransferase 13 family.</text>
</comment>
<keyword evidence="6" id="KW-0808">Transferase</keyword>
<accession>A0A7S4EHE9</accession>
<dbReference type="EC" id="2.4.1.101" evidence="14"/>
<dbReference type="PANTHER" id="PTHR10468">
    <property type="entry name" value="PROTEIN O-LINKED-MANNOSE BETA-1,2-N-ACETYLGLUCOSAMINYLTRANSFERASE 1/ALPHA-1,3-MANNOSYL-GLYCOPROTEIN 2-BETA-N-ACETYLGLUCOSAMINYLTRANSFERASE"/>
    <property type="match status" value="1"/>
</dbReference>
<dbReference type="EMBL" id="HBIX01007044">
    <property type="protein sequence ID" value="CAE0712763.1"/>
    <property type="molecule type" value="Transcribed_RNA"/>
</dbReference>
<gene>
    <name evidence="18" type="ORF">PAUS00366_LOCUS5515</name>
</gene>
<keyword evidence="13" id="KW-0464">Manganese</keyword>
<keyword evidence="8" id="KW-0479">Metal-binding</keyword>
<dbReference type="Pfam" id="PF03071">
    <property type="entry name" value="GNT-I"/>
    <property type="match status" value="1"/>
</dbReference>
<keyword evidence="11" id="KW-0333">Golgi apparatus</keyword>
<protein>
    <recommendedName>
        <fullName evidence="14">alpha-1,3-mannosyl-glycoprotein 2-beta-N-acetylglucosaminyltransferase</fullName>
        <ecNumber evidence="14">2.4.1.101</ecNumber>
    </recommendedName>
    <alternativeName>
        <fullName evidence="15">N-glycosyl-oligosaccharide-glycoprotein N-acetylglucosaminyltransferase I</fullName>
    </alternativeName>
</protein>
<proteinExistence type="inferred from homology"/>
<keyword evidence="12 17" id="KW-0472">Membrane</keyword>
<sequence>MYSRRKDNIRPIMAVISRRRNDLEANIRSDRDATAVHDRETATANQRKTRYRGTWVESLTSRLRWWRVRPRGYEADIIKGLLALVVLCIMVVFAVYSGYFGSSMRIYMNTNVPTGSQEITPNSNANNGYESPLLIITYNRPEYLSRTLAHVLETIPQPCGFGCPVVVSEDGNLESNKKLLLSFKQKFEAKGIPLIHIHHENKKIGLKGGKVNAYVELAKHIGWALSQVFDGTLVSLDSQQKQHPLPQRLMLLEEDIEVAPDFFSYMESTSTLLDNDPTLFAVSAFNDNGHLENGDPKRLLRSDFFPGLGWMMTRNLWKNELQSKWPNGYWDDWLRDPKQRKNRQVIRPEVSRTYHFGTNGGASKNQFGSILERVRLNEQAIRWDLEDLSYLENSKYENQYTKLVTSSKLVNTIAEANRELAEYNVRIEYDNLSDFTRLADSLGIMNDEKASVPRTAYRGVVEARLGSTRLFLTPMGGI</sequence>
<reference evidence="18" key="1">
    <citation type="submission" date="2021-01" db="EMBL/GenBank/DDBJ databases">
        <authorList>
            <person name="Corre E."/>
            <person name="Pelletier E."/>
            <person name="Niang G."/>
            <person name="Scheremetjew M."/>
            <person name="Finn R."/>
            <person name="Kale V."/>
            <person name="Holt S."/>
            <person name="Cochrane G."/>
            <person name="Meng A."/>
            <person name="Brown T."/>
            <person name="Cohen L."/>
        </authorList>
    </citation>
    <scope>NUCLEOTIDE SEQUENCE</scope>
    <source>
        <strain evidence="18">10249 10 AB</strain>
    </source>
</reference>
<comment type="cofactor">
    <cofactor evidence="1">
        <name>Mn(2+)</name>
        <dbReference type="ChEBI" id="CHEBI:29035"/>
    </cofactor>
</comment>
<keyword evidence="10 17" id="KW-1133">Transmembrane helix</keyword>
<evidence type="ECO:0000256" key="15">
    <source>
        <dbReference type="ARBA" id="ARBA00041712"/>
    </source>
</evidence>
<evidence type="ECO:0000256" key="12">
    <source>
        <dbReference type="ARBA" id="ARBA00023136"/>
    </source>
</evidence>
<evidence type="ECO:0000313" key="18">
    <source>
        <dbReference type="EMBL" id="CAE0712763.1"/>
    </source>
</evidence>
<evidence type="ECO:0000256" key="9">
    <source>
        <dbReference type="ARBA" id="ARBA00022968"/>
    </source>
</evidence>
<dbReference type="PANTHER" id="PTHR10468:SF0">
    <property type="entry name" value="ALPHA-1,3-MANNOSYL-GLYCOPROTEIN 2-BETA-N-ACETYLGLUCOSAMINYLTRANSFERASE"/>
    <property type="match status" value="1"/>
</dbReference>
<dbReference type="InterPro" id="IPR029044">
    <property type="entry name" value="Nucleotide-diphossugar_trans"/>
</dbReference>
<evidence type="ECO:0000256" key="4">
    <source>
        <dbReference type="ARBA" id="ARBA00006492"/>
    </source>
</evidence>
<evidence type="ECO:0000256" key="16">
    <source>
        <dbReference type="ARBA" id="ARBA00049421"/>
    </source>
</evidence>
<evidence type="ECO:0000256" key="17">
    <source>
        <dbReference type="SAM" id="Phobius"/>
    </source>
</evidence>
<dbReference type="GO" id="GO:0003827">
    <property type="term" value="F:alpha-1,3-mannosylglycoprotein 2-beta-N-acetylglucosaminyltransferase activity"/>
    <property type="evidence" value="ECO:0007669"/>
    <property type="project" value="UniProtKB-EC"/>
</dbReference>
<evidence type="ECO:0000256" key="14">
    <source>
        <dbReference type="ARBA" id="ARBA00038949"/>
    </source>
</evidence>
<dbReference type="GO" id="GO:0000139">
    <property type="term" value="C:Golgi membrane"/>
    <property type="evidence" value="ECO:0007669"/>
    <property type="project" value="UniProtKB-SubCell"/>
</dbReference>
<evidence type="ECO:0000256" key="8">
    <source>
        <dbReference type="ARBA" id="ARBA00022723"/>
    </source>
</evidence>
<comment type="pathway">
    <text evidence="3">Protein modification; protein glycosylation.</text>
</comment>
<dbReference type="AlphaFoldDB" id="A0A7S4EHE9"/>
<comment type="subcellular location">
    <subcellularLocation>
        <location evidence="2">Golgi apparatus membrane</location>
        <topology evidence="2">Single-pass type II membrane protein</topology>
    </subcellularLocation>
</comment>
<evidence type="ECO:0000256" key="1">
    <source>
        <dbReference type="ARBA" id="ARBA00001936"/>
    </source>
</evidence>
<dbReference type="GO" id="GO:0046872">
    <property type="term" value="F:metal ion binding"/>
    <property type="evidence" value="ECO:0007669"/>
    <property type="project" value="UniProtKB-KW"/>
</dbReference>
<name>A0A7S4EHE9_9STRA</name>
<comment type="catalytic activity">
    <reaction evidence="16">
        <text>N(4)-(alpha-D-Man-(1-&gt;3)-[alpha-D-Man-(1-&gt;3)-[alpha-D-Man-(1-&gt;6)]-alpha-D-Man-(1-&gt;6)]-beta-D-Man-(1-&gt;4)-beta-D-GlcNAc-(1-&gt;4)-beta-D-GlcNAc)-L-asparaginyl-[protein] (N-glucan mannose isomer 5A1,2) + UDP-N-acetyl-alpha-D-glucosamine = N(4)-{beta-D-GlcNAc-(1-&gt;2)-alpha-D-Man-(1-&gt;3)-[alpha-D-Man-(1-&gt;3)-[alpha-D-Man-(1-&gt;6)]-alpha-D-Man-(1-&gt;6)]-beta-D-Man-(1-&gt;4)-beta-D-GlcNAc-(1-&gt;4)-beta-D-GlcNAc}-L-asparaginyl-[protein] + UDP + H(+)</text>
        <dbReference type="Rhea" id="RHEA:11456"/>
        <dbReference type="Rhea" id="RHEA-COMP:14367"/>
        <dbReference type="Rhea" id="RHEA-COMP:14368"/>
        <dbReference type="ChEBI" id="CHEBI:15378"/>
        <dbReference type="ChEBI" id="CHEBI:57705"/>
        <dbReference type="ChEBI" id="CHEBI:58223"/>
        <dbReference type="ChEBI" id="CHEBI:59087"/>
        <dbReference type="ChEBI" id="CHEBI:60625"/>
        <dbReference type="EC" id="2.4.1.101"/>
    </reaction>
</comment>
<evidence type="ECO:0000256" key="6">
    <source>
        <dbReference type="ARBA" id="ARBA00022679"/>
    </source>
</evidence>
<dbReference type="Gene3D" id="3.90.550.10">
    <property type="entry name" value="Spore Coat Polysaccharide Biosynthesis Protein SpsA, Chain A"/>
    <property type="match status" value="1"/>
</dbReference>
<dbReference type="FunFam" id="3.90.550.10:FF:000252">
    <property type="entry name" value="Protein O-linked-mannose beta-1,2-N-acetylglucosaminyltransferase 1"/>
    <property type="match status" value="1"/>
</dbReference>
<keyword evidence="7 17" id="KW-0812">Transmembrane</keyword>
<organism evidence="18">
    <name type="scientific">Pseudo-nitzschia australis</name>
    <dbReference type="NCBI Taxonomy" id="44445"/>
    <lineage>
        <taxon>Eukaryota</taxon>
        <taxon>Sar</taxon>
        <taxon>Stramenopiles</taxon>
        <taxon>Ochrophyta</taxon>
        <taxon>Bacillariophyta</taxon>
        <taxon>Bacillariophyceae</taxon>
        <taxon>Bacillariophycidae</taxon>
        <taxon>Bacillariales</taxon>
        <taxon>Bacillariaceae</taxon>
        <taxon>Pseudo-nitzschia</taxon>
    </lineage>
</organism>
<evidence type="ECO:0000256" key="7">
    <source>
        <dbReference type="ARBA" id="ARBA00022692"/>
    </source>
</evidence>
<dbReference type="SUPFAM" id="SSF53448">
    <property type="entry name" value="Nucleotide-diphospho-sugar transferases"/>
    <property type="match status" value="1"/>
</dbReference>
<evidence type="ECO:0000256" key="13">
    <source>
        <dbReference type="ARBA" id="ARBA00023211"/>
    </source>
</evidence>